<reference evidence="3" key="1">
    <citation type="submission" date="2023-07" db="EMBL/GenBank/DDBJ databases">
        <title>30 novel species of actinomycetes from the DSMZ collection.</title>
        <authorList>
            <person name="Nouioui I."/>
        </authorList>
    </citation>
    <scope>NUCLEOTIDE SEQUENCE [LARGE SCALE GENOMIC DNA]</scope>
    <source>
        <strain evidence="3">DSM 42041</strain>
    </source>
</reference>
<feature type="transmembrane region" description="Helical" evidence="1">
    <location>
        <begin position="123"/>
        <end position="144"/>
    </location>
</feature>
<name>A0ABU2NQZ0_9ACTN</name>
<keyword evidence="1" id="KW-0472">Membrane</keyword>
<proteinExistence type="predicted"/>
<keyword evidence="3" id="KW-1185">Reference proteome</keyword>
<gene>
    <name evidence="2" type="ORF">RM572_11480</name>
</gene>
<dbReference type="EMBL" id="JAVREQ010000008">
    <property type="protein sequence ID" value="MDT0379389.1"/>
    <property type="molecule type" value="Genomic_DNA"/>
</dbReference>
<feature type="transmembrane region" description="Helical" evidence="1">
    <location>
        <begin position="156"/>
        <end position="173"/>
    </location>
</feature>
<keyword evidence="1" id="KW-1133">Transmembrane helix</keyword>
<sequence>MSDHVRPAAGPTGTLLHQRPERWLFRGVYGLVLASAMVAALDATGDKADPGPDALWILLSALASGAAHGFAHVIAQRASADEAATLSRLWSVLAEWPLVAAALPTVAFLLAALAGWWPENTAVDAALLFNTAALLALGTAAARIAGRSWPYSCRAGSLDMLLGVVIISAYALLE</sequence>
<feature type="transmembrane region" description="Helical" evidence="1">
    <location>
        <begin position="23"/>
        <end position="43"/>
    </location>
</feature>
<evidence type="ECO:0000313" key="3">
    <source>
        <dbReference type="Proteomes" id="UP001183414"/>
    </source>
</evidence>
<organism evidence="2 3">
    <name type="scientific">Streptomyces hazeniae</name>
    <dbReference type="NCBI Taxonomy" id="3075538"/>
    <lineage>
        <taxon>Bacteria</taxon>
        <taxon>Bacillati</taxon>
        <taxon>Actinomycetota</taxon>
        <taxon>Actinomycetes</taxon>
        <taxon>Kitasatosporales</taxon>
        <taxon>Streptomycetaceae</taxon>
        <taxon>Streptomyces</taxon>
    </lineage>
</organism>
<evidence type="ECO:0000313" key="2">
    <source>
        <dbReference type="EMBL" id="MDT0379389.1"/>
    </source>
</evidence>
<accession>A0ABU2NQZ0</accession>
<evidence type="ECO:0000256" key="1">
    <source>
        <dbReference type="SAM" id="Phobius"/>
    </source>
</evidence>
<keyword evidence="1" id="KW-0812">Transmembrane</keyword>
<dbReference type="Proteomes" id="UP001183414">
    <property type="component" value="Unassembled WGS sequence"/>
</dbReference>
<feature type="transmembrane region" description="Helical" evidence="1">
    <location>
        <begin position="55"/>
        <end position="75"/>
    </location>
</feature>
<feature type="transmembrane region" description="Helical" evidence="1">
    <location>
        <begin position="96"/>
        <end position="117"/>
    </location>
</feature>
<evidence type="ECO:0008006" key="4">
    <source>
        <dbReference type="Google" id="ProtNLM"/>
    </source>
</evidence>
<comment type="caution">
    <text evidence="2">The sequence shown here is derived from an EMBL/GenBank/DDBJ whole genome shotgun (WGS) entry which is preliminary data.</text>
</comment>
<dbReference type="RefSeq" id="WP_311673181.1">
    <property type="nucleotide sequence ID" value="NZ_JAVREQ010000008.1"/>
</dbReference>
<protein>
    <recommendedName>
        <fullName evidence="4">Integral membrane protein</fullName>
    </recommendedName>
</protein>